<dbReference type="InterPro" id="IPR001633">
    <property type="entry name" value="EAL_dom"/>
</dbReference>
<dbReference type="SMART" id="SM00065">
    <property type="entry name" value="GAF"/>
    <property type="match status" value="1"/>
</dbReference>
<dbReference type="InterPro" id="IPR029787">
    <property type="entry name" value="Nucleotide_cyclase"/>
</dbReference>
<comment type="caution">
    <text evidence="3">Lacks conserved residue(s) required for the propagation of feature annotation.</text>
</comment>
<dbReference type="Pfam" id="PF13185">
    <property type="entry name" value="GAF_2"/>
    <property type="match status" value="1"/>
</dbReference>
<dbReference type="CDD" id="cd00130">
    <property type="entry name" value="PAS"/>
    <property type="match status" value="1"/>
</dbReference>
<dbReference type="SUPFAM" id="SSF55785">
    <property type="entry name" value="PYP-like sensor domain (PAS domain)"/>
    <property type="match status" value="1"/>
</dbReference>
<gene>
    <name evidence="8" type="ORF">SAMN02745216_01299</name>
</gene>
<dbReference type="Gene3D" id="2.10.70.100">
    <property type="match status" value="1"/>
</dbReference>
<dbReference type="Gene3D" id="3.30.450.40">
    <property type="match status" value="1"/>
</dbReference>
<dbReference type="NCBIfam" id="TIGR00254">
    <property type="entry name" value="GGDEF"/>
    <property type="match status" value="1"/>
</dbReference>
<feature type="domain" description="Response regulatory" evidence="4">
    <location>
        <begin position="33"/>
        <end position="149"/>
    </location>
</feature>
<dbReference type="Pfam" id="PF00990">
    <property type="entry name" value="GGDEF"/>
    <property type="match status" value="1"/>
</dbReference>
<dbReference type="OrthoDB" id="9759431at2"/>
<keyword evidence="9" id="KW-1185">Reference proteome</keyword>
<dbReference type="InterPro" id="IPR011006">
    <property type="entry name" value="CheY-like_superfamily"/>
</dbReference>
<dbReference type="InterPro" id="IPR035919">
    <property type="entry name" value="EAL_sf"/>
</dbReference>
<evidence type="ECO:0000256" key="3">
    <source>
        <dbReference type="PROSITE-ProRule" id="PRU00169"/>
    </source>
</evidence>
<dbReference type="SMART" id="SM00267">
    <property type="entry name" value="GGDEF"/>
    <property type="match status" value="1"/>
</dbReference>
<feature type="domain" description="GGDEF" evidence="7">
    <location>
        <begin position="483"/>
        <end position="616"/>
    </location>
</feature>
<evidence type="ECO:0000259" key="5">
    <source>
        <dbReference type="PROSITE" id="PS50112"/>
    </source>
</evidence>
<dbReference type="Pfam" id="PF08447">
    <property type="entry name" value="PAS_3"/>
    <property type="match status" value="1"/>
</dbReference>
<dbReference type="PROSITE" id="PS50887">
    <property type="entry name" value="GGDEF"/>
    <property type="match status" value="1"/>
</dbReference>
<evidence type="ECO:0000313" key="9">
    <source>
        <dbReference type="Proteomes" id="UP000183994"/>
    </source>
</evidence>
<feature type="domain" description="PAS" evidence="5">
    <location>
        <begin position="202"/>
        <end position="233"/>
    </location>
</feature>
<dbReference type="InterPro" id="IPR000160">
    <property type="entry name" value="GGDEF_dom"/>
</dbReference>
<dbReference type="AlphaFoldDB" id="A0A1M6HS01"/>
<dbReference type="STRING" id="1121393.SAMN02745216_01299"/>
<dbReference type="InterPro" id="IPR029016">
    <property type="entry name" value="GAF-like_dom_sf"/>
</dbReference>
<dbReference type="PANTHER" id="PTHR44757">
    <property type="entry name" value="DIGUANYLATE CYCLASE DGCP"/>
    <property type="match status" value="1"/>
</dbReference>
<dbReference type="InterPro" id="IPR003018">
    <property type="entry name" value="GAF"/>
</dbReference>
<proteinExistence type="predicted"/>
<evidence type="ECO:0000313" key="8">
    <source>
        <dbReference type="EMBL" id="SHJ24904.1"/>
    </source>
</evidence>
<dbReference type="SUPFAM" id="SSF52172">
    <property type="entry name" value="CheY-like"/>
    <property type="match status" value="1"/>
</dbReference>
<dbReference type="Gene3D" id="3.30.450.20">
    <property type="entry name" value="PAS domain"/>
    <property type="match status" value="1"/>
</dbReference>
<dbReference type="PROSITE" id="PS50883">
    <property type="entry name" value="EAL"/>
    <property type="match status" value="1"/>
</dbReference>
<dbReference type="Gene3D" id="3.30.70.270">
    <property type="match status" value="1"/>
</dbReference>
<dbReference type="InterPro" id="IPR013655">
    <property type="entry name" value="PAS_fold_3"/>
</dbReference>
<name>A0A1M6HS01_9BACT</name>
<accession>A0A1M6HS01</accession>
<keyword evidence="2" id="KW-0418">Kinase</keyword>
<dbReference type="PANTHER" id="PTHR44757:SF2">
    <property type="entry name" value="BIOFILM ARCHITECTURE MAINTENANCE PROTEIN MBAA"/>
    <property type="match status" value="1"/>
</dbReference>
<dbReference type="CDD" id="cd01948">
    <property type="entry name" value="EAL"/>
    <property type="match status" value="1"/>
</dbReference>
<feature type="domain" description="EAL" evidence="6">
    <location>
        <begin position="625"/>
        <end position="883"/>
    </location>
</feature>
<dbReference type="CDD" id="cd01949">
    <property type="entry name" value="GGDEF"/>
    <property type="match status" value="1"/>
</dbReference>
<dbReference type="PROSITE" id="PS50112">
    <property type="entry name" value="PAS"/>
    <property type="match status" value="1"/>
</dbReference>
<dbReference type="PROSITE" id="PS50110">
    <property type="entry name" value="RESPONSE_REGULATORY"/>
    <property type="match status" value="1"/>
</dbReference>
<evidence type="ECO:0000259" key="4">
    <source>
        <dbReference type="PROSITE" id="PS50110"/>
    </source>
</evidence>
<dbReference type="Gene3D" id="3.40.50.2300">
    <property type="match status" value="1"/>
</dbReference>
<dbReference type="SMART" id="SM00052">
    <property type="entry name" value="EAL"/>
    <property type="match status" value="1"/>
</dbReference>
<dbReference type="EMBL" id="FQZU01000005">
    <property type="protein sequence ID" value="SHJ24904.1"/>
    <property type="molecule type" value="Genomic_DNA"/>
</dbReference>
<dbReference type="InterPro" id="IPR035965">
    <property type="entry name" value="PAS-like_dom_sf"/>
</dbReference>
<dbReference type="SUPFAM" id="SSF55073">
    <property type="entry name" value="Nucleotide cyclase"/>
    <property type="match status" value="1"/>
</dbReference>
<keyword evidence="1" id="KW-0808">Transferase</keyword>
<dbReference type="Gene3D" id="3.20.20.450">
    <property type="entry name" value="EAL domain"/>
    <property type="match status" value="1"/>
</dbReference>
<evidence type="ECO:0000259" key="7">
    <source>
        <dbReference type="PROSITE" id="PS50887"/>
    </source>
</evidence>
<evidence type="ECO:0000256" key="1">
    <source>
        <dbReference type="ARBA" id="ARBA00022679"/>
    </source>
</evidence>
<dbReference type="SUPFAM" id="SSF55781">
    <property type="entry name" value="GAF domain-like"/>
    <property type="match status" value="1"/>
</dbReference>
<organism evidence="8 9">
    <name type="scientific">Desulfatibacillum alkenivorans DSM 16219</name>
    <dbReference type="NCBI Taxonomy" id="1121393"/>
    <lineage>
        <taxon>Bacteria</taxon>
        <taxon>Pseudomonadati</taxon>
        <taxon>Thermodesulfobacteriota</taxon>
        <taxon>Desulfobacteria</taxon>
        <taxon>Desulfobacterales</taxon>
        <taxon>Desulfatibacillaceae</taxon>
        <taxon>Desulfatibacillum</taxon>
    </lineage>
</organism>
<dbReference type="InterPro" id="IPR000014">
    <property type="entry name" value="PAS"/>
</dbReference>
<evidence type="ECO:0000259" key="6">
    <source>
        <dbReference type="PROSITE" id="PS50883"/>
    </source>
</evidence>
<protein>
    <submittedName>
        <fullName evidence="8">Diguanylate cyclase (GGDEF) domain-containing protein</fullName>
    </submittedName>
</protein>
<dbReference type="SUPFAM" id="SSF141868">
    <property type="entry name" value="EAL domain-like"/>
    <property type="match status" value="1"/>
</dbReference>
<dbReference type="InterPro" id="IPR052155">
    <property type="entry name" value="Biofilm_reg_signaling"/>
</dbReference>
<dbReference type="Proteomes" id="UP000183994">
    <property type="component" value="Unassembled WGS sequence"/>
</dbReference>
<sequence>MEKINALLFLESPGLTGLAVAMVNSMNAPKKIALVVLDKDGSLAEEARKYLPESSFRIQGFTDPEEALAFIKKGEPGICLVRTALNNTSSSAFCKLLRADYSKEKLPAILVADPHETFKIKVGYEAGFSDVETFPINWQVMQNRLRYALDTNQLLAKLRDSEEKIYHAQKAAQMGTWEYVPESKTFILSKNSHQVFGIRYGDERVSRDHFLDVFHPEDREEFSNLLNQAVTRHFPFSLVHRIMRFDKSVRFIQQQISIVRNSTTGVKTILGTALDVTDQRLNEFFEMDKNSVLTMIIKNLPIMDVLNEVIRVVERQRPQASTMISLAKDGKLVSTVYSRLPAGFIKAVGRQRICPESGLAAAAYLGETILVNDASSNPLWDNYRSLAQEHGLHACYAAPILSGKGQLLGVISLYYKESVDPAEEDLALLKAVTDLASVAIEKVQLTETLVYQARHDDLTGLANRGALREWLEKSLNAAKRYEEMLALLYIDLDRFKQVNDSLGHVVGDQLLKEVVSRLLRIVRDSDILARMGGDEFVLAASRLDSKEDAIGMGRRILQIFREPYRIQDHELYLDASIGISFFPEDAQDAGKLIRHADTAMYYAKIRGGNRLAEFEPQMKMAVLERLEIENDLRKAIENKEFELFYQPQYELATKRLIGFEALIRWNHPELGRIPPLKFIPLAEETGLIIPIGEWVVHEACAQNARWAKAGYGPFKVSVNVSSVQFADEGFLDILISALNKSGMDSHHLEIELTESLLVKDVKFIANMLSGVKSLGATTAIDDFGTGYSSMSYLHDLPVDCLKIDRSFVINTGDDTFASERKRNLLSKIVEMSHELGLTVIAEGFDNKQQFDYLVKIGCDVGQGFYLGVPMSAPEIEFYCSMYY</sequence>
<dbReference type="InterPro" id="IPR043128">
    <property type="entry name" value="Rev_trsase/Diguanyl_cyclase"/>
</dbReference>
<dbReference type="Pfam" id="PF00563">
    <property type="entry name" value="EAL"/>
    <property type="match status" value="1"/>
</dbReference>
<dbReference type="GO" id="GO:0000160">
    <property type="term" value="P:phosphorelay signal transduction system"/>
    <property type="evidence" value="ECO:0007669"/>
    <property type="project" value="InterPro"/>
</dbReference>
<evidence type="ECO:0000256" key="2">
    <source>
        <dbReference type="ARBA" id="ARBA00022777"/>
    </source>
</evidence>
<dbReference type="InterPro" id="IPR001789">
    <property type="entry name" value="Sig_transdc_resp-reg_receiver"/>
</dbReference>
<reference evidence="9" key="1">
    <citation type="submission" date="2016-11" db="EMBL/GenBank/DDBJ databases">
        <authorList>
            <person name="Varghese N."/>
            <person name="Submissions S."/>
        </authorList>
    </citation>
    <scope>NUCLEOTIDE SEQUENCE [LARGE SCALE GENOMIC DNA]</scope>
    <source>
        <strain evidence="9">DSM 16219</strain>
    </source>
</reference>
<dbReference type="GO" id="GO:0016301">
    <property type="term" value="F:kinase activity"/>
    <property type="evidence" value="ECO:0007669"/>
    <property type="project" value="UniProtKB-KW"/>
</dbReference>